<gene>
    <name evidence="3" type="ORF">CYMTET_38293</name>
</gene>
<evidence type="ECO:0000256" key="1">
    <source>
        <dbReference type="SAM" id="Coils"/>
    </source>
</evidence>
<dbReference type="EMBL" id="LGRX02025430">
    <property type="protein sequence ID" value="KAK3252405.1"/>
    <property type="molecule type" value="Genomic_DNA"/>
</dbReference>
<sequence>MGKRGRGHARAKASSSGVMLVAQWKGLVKRTQQTPFDHAGSNETEYAVREIKAERVRGTTAQWLIGWIGFSDKEDKWEPIEHLAGYEAEIREFRDRKREEVEKVDEEAAAKKRKREEEEAARILEGILALHTFGVFALKYPHLSRCLVSLSHEDSTYAFVGFHIRIKGLAACTHRDIFGGLRKEAKVKGFPHRLGVFSAGLG</sequence>
<feature type="domain" description="Chromo" evidence="2">
    <location>
        <begin position="46"/>
        <end position="105"/>
    </location>
</feature>
<reference evidence="3 4" key="1">
    <citation type="journal article" date="2015" name="Genome Biol. Evol.">
        <title>Comparative Genomics of a Bacterivorous Green Alga Reveals Evolutionary Causalities and Consequences of Phago-Mixotrophic Mode of Nutrition.</title>
        <authorList>
            <person name="Burns J.A."/>
            <person name="Paasch A."/>
            <person name="Narechania A."/>
            <person name="Kim E."/>
        </authorList>
    </citation>
    <scope>NUCLEOTIDE SEQUENCE [LARGE SCALE GENOMIC DNA]</scope>
    <source>
        <strain evidence="3 4">PLY_AMNH</strain>
    </source>
</reference>
<dbReference type="Gene3D" id="2.40.50.40">
    <property type="match status" value="1"/>
</dbReference>
<dbReference type="AlphaFoldDB" id="A0AAE0CEE5"/>
<proteinExistence type="predicted"/>
<accession>A0AAE0CEE5</accession>
<evidence type="ECO:0000259" key="2">
    <source>
        <dbReference type="PROSITE" id="PS50013"/>
    </source>
</evidence>
<dbReference type="Pfam" id="PF00385">
    <property type="entry name" value="Chromo"/>
    <property type="match status" value="1"/>
</dbReference>
<dbReference type="InterPro" id="IPR016197">
    <property type="entry name" value="Chromo-like_dom_sf"/>
</dbReference>
<dbReference type="PROSITE" id="PS50013">
    <property type="entry name" value="CHROMO_2"/>
    <property type="match status" value="1"/>
</dbReference>
<evidence type="ECO:0000313" key="4">
    <source>
        <dbReference type="Proteomes" id="UP001190700"/>
    </source>
</evidence>
<dbReference type="InterPro" id="IPR000953">
    <property type="entry name" value="Chromo/chromo_shadow_dom"/>
</dbReference>
<keyword evidence="1" id="KW-0175">Coiled coil</keyword>
<dbReference type="InterPro" id="IPR023780">
    <property type="entry name" value="Chromo_domain"/>
</dbReference>
<evidence type="ECO:0000313" key="3">
    <source>
        <dbReference type="EMBL" id="KAK3252405.1"/>
    </source>
</evidence>
<protein>
    <recommendedName>
        <fullName evidence="2">Chromo domain-containing protein</fullName>
    </recommendedName>
</protein>
<name>A0AAE0CEE5_9CHLO</name>
<dbReference type="SMART" id="SM00298">
    <property type="entry name" value="CHROMO"/>
    <property type="match status" value="1"/>
</dbReference>
<comment type="caution">
    <text evidence="3">The sequence shown here is derived from an EMBL/GenBank/DDBJ whole genome shotgun (WGS) entry which is preliminary data.</text>
</comment>
<organism evidence="3 4">
    <name type="scientific">Cymbomonas tetramitiformis</name>
    <dbReference type="NCBI Taxonomy" id="36881"/>
    <lineage>
        <taxon>Eukaryota</taxon>
        <taxon>Viridiplantae</taxon>
        <taxon>Chlorophyta</taxon>
        <taxon>Pyramimonadophyceae</taxon>
        <taxon>Pyramimonadales</taxon>
        <taxon>Pyramimonadaceae</taxon>
        <taxon>Cymbomonas</taxon>
    </lineage>
</organism>
<keyword evidence="4" id="KW-1185">Reference proteome</keyword>
<dbReference type="SUPFAM" id="SSF54160">
    <property type="entry name" value="Chromo domain-like"/>
    <property type="match status" value="1"/>
</dbReference>
<dbReference type="Proteomes" id="UP001190700">
    <property type="component" value="Unassembled WGS sequence"/>
</dbReference>
<dbReference type="CDD" id="cd00024">
    <property type="entry name" value="CD_CSD"/>
    <property type="match status" value="1"/>
</dbReference>
<feature type="coiled-coil region" evidence="1">
    <location>
        <begin position="83"/>
        <end position="121"/>
    </location>
</feature>